<evidence type="ECO:0000256" key="1">
    <source>
        <dbReference type="SAM" id="Phobius"/>
    </source>
</evidence>
<dbReference type="Proteomes" id="UP000230069">
    <property type="component" value="Unassembled WGS sequence"/>
</dbReference>
<keyword evidence="1" id="KW-0812">Transmembrane</keyword>
<gene>
    <name evidence="2" type="ORF">AQUCO_00100658v1</name>
</gene>
<dbReference type="InParanoid" id="A0A2G5FBE2"/>
<proteinExistence type="predicted"/>
<feature type="transmembrane region" description="Helical" evidence="1">
    <location>
        <begin position="59"/>
        <end position="81"/>
    </location>
</feature>
<dbReference type="EMBL" id="KZ305018">
    <property type="protein sequence ID" value="PIA65328.1"/>
    <property type="molecule type" value="Genomic_DNA"/>
</dbReference>
<protein>
    <submittedName>
        <fullName evidence="2">Uncharacterized protein</fullName>
    </submittedName>
</protein>
<evidence type="ECO:0000313" key="3">
    <source>
        <dbReference type="Proteomes" id="UP000230069"/>
    </source>
</evidence>
<keyword evidence="1" id="KW-0472">Membrane</keyword>
<sequence>MKIRSHIIPKHFSTFSIKGSFLNDPNSGINCILAMTSPNYQYYLFSYFKYPFLFLDAKFPSIVLSHYYTVATAIFYCWLLLA</sequence>
<reference evidence="2 3" key="1">
    <citation type="submission" date="2017-09" db="EMBL/GenBank/DDBJ databases">
        <title>WGS assembly of Aquilegia coerulea Goldsmith.</title>
        <authorList>
            <person name="Hodges S."/>
            <person name="Kramer E."/>
            <person name="Nordborg M."/>
            <person name="Tomkins J."/>
            <person name="Borevitz J."/>
            <person name="Derieg N."/>
            <person name="Yan J."/>
            <person name="Mihaltcheva S."/>
            <person name="Hayes R.D."/>
            <person name="Rokhsar D."/>
        </authorList>
    </citation>
    <scope>NUCLEOTIDE SEQUENCE [LARGE SCALE GENOMIC DNA]</scope>
    <source>
        <strain evidence="3">cv. Goldsmith</strain>
    </source>
</reference>
<keyword evidence="1" id="KW-1133">Transmembrane helix</keyword>
<name>A0A2G5FBE2_AQUCA</name>
<organism evidence="2 3">
    <name type="scientific">Aquilegia coerulea</name>
    <name type="common">Rocky mountain columbine</name>
    <dbReference type="NCBI Taxonomy" id="218851"/>
    <lineage>
        <taxon>Eukaryota</taxon>
        <taxon>Viridiplantae</taxon>
        <taxon>Streptophyta</taxon>
        <taxon>Embryophyta</taxon>
        <taxon>Tracheophyta</taxon>
        <taxon>Spermatophyta</taxon>
        <taxon>Magnoliopsida</taxon>
        <taxon>Ranunculales</taxon>
        <taxon>Ranunculaceae</taxon>
        <taxon>Thalictroideae</taxon>
        <taxon>Aquilegia</taxon>
    </lineage>
</organism>
<evidence type="ECO:0000313" key="2">
    <source>
        <dbReference type="EMBL" id="PIA65328.1"/>
    </source>
</evidence>
<accession>A0A2G5FBE2</accession>
<dbReference type="AlphaFoldDB" id="A0A2G5FBE2"/>
<keyword evidence="3" id="KW-1185">Reference proteome</keyword>